<evidence type="ECO:0000313" key="4">
    <source>
        <dbReference type="Proteomes" id="UP000054144"/>
    </source>
</evidence>
<feature type="region of interest" description="Disordered" evidence="1">
    <location>
        <begin position="253"/>
        <end position="293"/>
    </location>
</feature>
<sequence length="376" mass="41175">MDESPFVLGYLGKERVIGSRDTKTQHKQGGADRENITVICTICADGSTIPPHIIYRGKNMQQSWFEGNVANAIISKSEKGWTDGVIGLAWLRDVFDKYTREKANGRTCVLILDGHSSHYTLDFVRYAREHNIIVLAYPPHCTHALQGLDVVCFARMKACWQEETQAYEEAHQKPPVKADFTSLFGSAYLRAFTPETVKAAFEKTGIYPYNPNAITATQSKPSLPSSLKGTFPLPMPSPVRAVMAAFSAHPPTAFDLDPATHEPTSPAAGHSAQHSTDSPPSAPSSRSPKHVLDADPSLFTPNKCLRTMYASLSGTSGSFLISSNVKLTSTVPIAHPVIDHVPDSLPMPDWSLLDGHDKANMFCVMQFKCMEKLIAS</sequence>
<dbReference type="PANTHER" id="PTHR19303">
    <property type="entry name" value="TRANSPOSON"/>
    <property type="match status" value="1"/>
</dbReference>
<proteinExistence type="predicted"/>
<gene>
    <name evidence="3" type="ORF">FISHEDRAFT_40541</name>
</gene>
<dbReference type="Proteomes" id="UP000054144">
    <property type="component" value="Unassembled WGS sequence"/>
</dbReference>
<evidence type="ECO:0000259" key="2">
    <source>
        <dbReference type="Pfam" id="PF03184"/>
    </source>
</evidence>
<evidence type="ECO:0000256" key="1">
    <source>
        <dbReference type="SAM" id="MobiDB-lite"/>
    </source>
</evidence>
<dbReference type="InterPro" id="IPR050863">
    <property type="entry name" value="CenT-Element_Derived"/>
</dbReference>
<dbReference type="AlphaFoldDB" id="A0A0D7AEJ3"/>
<dbReference type="Pfam" id="PF03184">
    <property type="entry name" value="DDE_1"/>
    <property type="match status" value="1"/>
</dbReference>
<dbReference type="EMBL" id="KN881721">
    <property type="protein sequence ID" value="KIY49796.1"/>
    <property type="molecule type" value="Genomic_DNA"/>
</dbReference>
<feature type="compositionally biased region" description="Low complexity" evidence="1">
    <location>
        <begin position="275"/>
        <end position="286"/>
    </location>
</feature>
<accession>A0A0D7AEJ3</accession>
<dbReference type="GO" id="GO:0003677">
    <property type="term" value="F:DNA binding"/>
    <property type="evidence" value="ECO:0007669"/>
    <property type="project" value="TreeGrafter"/>
</dbReference>
<protein>
    <submittedName>
        <fullName evidence="3">DDE-domain-containing protein</fullName>
    </submittedName>
</protein>
<dbReference type="PANTHER" id="PTHR19303:SF74">
    <property type="entry name" value="POGO TRANSPOSABLE ELEMENT WITH KRAB DOMAIN"/>
    <property type="match status" value="1"/>
</dbReference>
<dbReference type="InterPro" id="IPR004875">
    <property type="entry name" value="DDE_SF_endonuclease_dom"/>
</dbReference>
<organism evidence="3 4">
    <name type="scientific">Fistulina hepatica ATCC 64428</name>
    <dbReference type="NCBI Taxonomy" id="1128425"/>
    <lineage>
        <taxon>Eukaryota</taxon>
        <taxon>Fungi</taxon>
        <taxon>Dikarya</taxon>
        <taxon>Basidiomycota</taxon>
        <taxon>Agaricomycotina</taxon>
        <taxon>Agaricomycetes</taxon>
        <taxon>Agaricomycetidae</taxon>
        <taxon>Agaricales</taxon>
        <taxon>Fistulinaceae</taxon>
        <taxon>Fistulina</taxon>
    </lineage>
</organism>
<dbReference type="OrthoDB" id="2917041at2759"/>
<name>A0A0D7AEJ3_9AGAR</name>
<keyword evidence="4" id="KW-1185">Reference proteome</keyword>
<reference evidence="3 4" key="1">
    <citation type="journal article" date="2015" name="Fungal Genet. Biol.">
        <title>Evolution of novel wood decay mechanisms in Agaricales revealed by the genome sequences of Fistulina hepatica and Cylindrobasidium torrendii.</title>
        <authorList>
            <person name="Floudas D."/>
            <person name="Held B.W."/>
            <person name="Riley R."/>
            <person name="Nagy L.G."/>
            <person name="Koehler G."/>
            <person name="Ransdell A.S."/>
            <person name="Younus H."/>
            <person name="Chow J."/>
            <person name="Chiniquy J."/>
            <person name="Lipzen A."/>
            <person name="Tritt A."/>
            <person name="Sun H."/>
            <person name="Haridas S."/>
            <person name="LaButti K."/>
            <person name="Ohm R.A."/>
            <person name="Kues U."/>
            <person name="Blanchette R.A."/>
            <person name="Grigoriev I.V."/>
            <person name="Minto R.E."/>
            <person name="Hibbett D.S."/>
        </authorList>
    </citation>
    <scope>NUCLEOTIDE SEQUENCE [LARGE SCALE GENOMIC DNA]</scope>
    <source>
        <strain evidence="3 4">ATCC 64428</strain>
    </source>
</reference>
<dbReference type="Gene3D" id="3.30.420.10">
    <property type="entry name" value="Ribonuclease H-like superfamily/Ribonuclease H"/>
    <property type="match status" value="1"/>
</dbReference>
<evidence type="ECO:0000313" key="3">
    <source>
        <dbReference type="EMBL" id="KIY49796.1"/>
    </source>
</evidence>
<dbReference type="InterPro" id="IPR036397">
    <property type="entry name" value="RNaseH_sf"/>
</dbReference>
<dbReference type="GO" id="GO:0005634">
    <property type="term" value="C:nucleus"/>
    <property type="evidence" value="ECO:0007669"/>
    <property type="project" value="TreeGrafter"/>
</dbReference>
<feature type="domain" description="DDE-1" evidence="2">
    <location>
        <begin position="37"/>
        <end position="177"/>
    </location>
</feature>